<dbReference type="AlphaFoldDB" id="A0A4Z1SWG2"/>
<dbReference type="Proteomes" id="UP000315496">
    <property type="component" value="Chromosome 1"/>
</dbReference>
<evidence type="ECO:0000256" key="1">
    <source>
        <dbReference type="SAM" id="MobiDB-lite"/>
    </source>
</evidence>
<evidence type="ECO:0000313" key="2">
    <source>
        <dbReference type="EMBL" id="TNJ30076.1"/>
    </source>
</evidence>
<dbReference type="VEuPathDB" id="GiardiaDB:GMRT_10369"/>
<gene>
    <name evidence="2" type="ORF">GMRT_10369</name>
</gene>
<organism evidence="2 3">
    <name type="scientific">Giardia muris</name>
    <dbReference type="NCBI Taxonomy" id="5742"/>
    <lineage>
        <taxon>Eukaryota</taxon>
        <taxon>Metamonada</taxon>
        <taxon>Diplomonadida</taxon>
        <taxon>Hexamitidae</taxon>
        <taxon>Giardiinae</taxon>
        <taxon>Giardia</taxon>
    </lineage>
</organism>
<proteinExistence type="predicted"/>
<sequence>MASSTTQVISEMKELTEMTEIRAPNTHMYTYDLEVGCFWLRPFADFDSNDDAWRLAIQLLYRLRGSFFLGYALSQTRLLLFIPRSNISSFQQLLQRQAPWLSLTTAYSEVQPPQFRVALYHSFLSKGVGDLLIITHGLIFKDGLQMKLNITETVRAELRTKKLRCYRIAYETETSCVSYLSLEDTSKDGNVLGTLFQAPSLERIEYKSMRINKDLNVSDRYLLSLRHGYPASEELCDVVLLSGKRLTLFRRALILIRIIPNRVLRRSKEFNYQIDTHLKHLQAPILPDQLLDITSLSVPQKMSDANISTNPSKSLTRELKASTKQELDVSEPIEEEIDTSSNSATSLDSMDSIVSITSTASDKTIWPKSKRIQKNSTPSIIASIVRRKEKDETGFQSARALLLDTQLSNIPNPLLKEIVLLLWKADHFLLENPLQTGLEDMNKALLKYQQEPDNYSVGTEMIFIHRYGKEKEGEKKTIIDEAHPHTSTVDTQLYLLELETWLNHLPKAESLQTYHLFVSHLAGKEALNAWSQIVVPLIQLRGGIIDITEDKHCDDQNDQASSSRPTASNTSILKEELPSLYGEPSLKQTSKDGIQTSIGITSEEASSSNTEGLTSLETKTTSTDDSIHLAKRTKKVRFFNVVQYVLGDNRSTHRWLNDNEVDYLPIPRRFLFSLLDQDEACQAASV</sequence>
<evidence type="ECO:0000313" key="3">
    <source>
        <dbReference type="Proteomes" id="UP000315496"/>
    </source>
</evidence>
<name>A0A4Z1SWG2_GIAMU</name>
<keyword evidence="3" id="KW-1185">Reference proteome</keyword>
<feature type="region of interest" description="Disordered" evidence="1">
    <location>
        <begin position="600"/>
        <end position="621"/>
    </location>
</feature>
<protein>
    <submittedName>
        <fullName evidence="2">Uncharacterized protein</fullName>
    </submittedName>
</protein>
<dbReference type="EMBL" id="VDLU01000001">
    <property type="protein sequence ID" value="TNJ30076.1"/>
    <property type="molecule type" value="Genomic_DNA"/>
</dbReference>
<comment type="caution">
    <text evidence="2">The sequence shown here is derived from an EMBL/GenBank/DDBJ whole genome shotgun (WGS) entry which is preliminary data.</text>
</comment>
<accession>A0A4Z1SWG2</accession>
<reference evidence="2 3" key="1">
    <citation type="submission" date="2019-05" db="EMBL/GenBank/DDBJ databases">
        <title>The compact genome of Giardia muris reveals important steps in the evolution of intestinal protozoan parasites.</title>
        <authorList>
            <person name="Xu F."/>
            <person name="Jimenez-Gonzalez A."/>
            <person name="Einarsson E."/>
            <person name="Astvaldsson A."/>
            <person name="Peirasmaki D."/>
            <person name="Eckmann L."/>
            <person name="Andersson J.O."/>
            <person name="Svard S.G."/>
            <person name="Jerlstrom-Hultqvist J."/>
        </authorList>
    </citation>
    <scope>NUCLEOTIDE SEQUENCE [LARGE SCALE GENOMIC DNA]</scope>
    <source>
        <strain evidence="2 3">Roberts-Thomson</strain>
    </source>
</reference>